<sequence length="141" mass="15591">MADERRTDKSHWSTLLYFATITWTEHTLAGIRSVGWTMTRAQHTAMFPGGAQSDVRGGHGGAAKAGKWTYTPVPAGSAPEQGATLRCECEGLEVDLQYSSSVLEDFLDVVGRIQTEFNRRSQEAARFRTAADECSGRMFRE</sequence>
<dbReference type="AlphaFoldDB" id="A0A0F4IUP4"/>
<dbReference type="Proteomes" id="UP000033551">
    <property type="component" value="Unassembled WGS sequence"/>
</dbReference>
<protein>
    <submittedName>
        <fullName evidence="2">Uncharacterized protein</fullName>
    </submittedName>
</protein>
<evidence type="ECO:0000256" key="1">
    <source>
        <dbReference type="SAM" id="MobiDB-lite"/>
    </source>
</evidence>
<evidence type="ECO:0000313" key="3">
    <source>
        <dbReference type="Proteomes" id="UP000033551"/>
    </source>
</evidence>
<keyword evidence="3" id="KW-1185">Reference proteome</keyword>
<proteinExistence type="predicted"/>
<dbReference type="PATRIC" id="fig|68223.7.peg.4207"/>
<accession>A0A0F4IUP4</accession>
<organism evidence="2 3">
    <name type="scientific">Streptomyces katrae</name>
    <dbReference type="NCBI Taxonomy" id="68223"/>
    <lineage>
        <taxon>Bacteria</taxon>
        <taxon>Bacillati</taxon>
        <taxon>Actinomycetota</taxon>
        <taxon>Actinomycetes</taxon>
        <taxon>Kitasatosporales</taxon>
        <taxon>Streptomycetaceae</taxon>
        <taxon>Streptomyces</taxon>
    </lineage>
</organism>
<name>A0A0F4IUP4_9ACTN</name>
<reference evidence="2 3" key="1">
    <citation type="submission" date="2015-02" db="EMBL/GenBank/DDBJ databases">
        <authorList>
            <person name="Ju K.-S."/>
            <person name="Doroghazi J.R."/>
            <person name="Metcalf W."/>
        </authorList>
    </citation>
    <scope>NUCLEOTIDE SEQUENCE [LARGE SCALE GENOMIC DNA]</scope>
    <source>
        <strain evidence="2 3">NRRL ISP-5550</strain>
    </source>
</reference>
<evidence type="ECO:0000313" key="2">
    <source>
        <dbReference type="EMBL" id="KJY24406.1"/>
    </source>
</evidence>
<comment type="caution">
    <text evidence="2">The sequence shown here is derived from an EMBL/GenBank/DDBJ whole genome shotgun (WGS) entry which is preliminary data.</text>
</comment>
<dbReference type="EMBL" id="JZWV01001232">
    <property type="protein sequence ID" value="KJY24406.1"/>
    <property type="molecule type" value="Genomic_DNA"/>
</dbReference>
<feature type="region of interest" description="Disordered" evidence="1">
    <location>
        <begin position="54"/>
        <end position="75"/>
    </location>
</feature>
<gene>
    <name evidence="2" type="ORF">VR44_35465</name>
</gene>